<keyword evidence="2" id="KW-1185">Reference proteome</keyword>
<comment type="caution">
    <text evidence="1">The sequence shown here is derived from an EMBL/GenBank/DDBJ whole genome shotgun (WGS) entry which is preliminary data.</text>
</comment>
<protein>
    <submittedName>
        <fullName evidence="1">Uncharacterized protein</fullName>
    </submittedName>
</protein>
<accession>A0AAW0DPW5</accession>
<evidence type="ECO:0000313" key="2">
    <source>
        <dbReference type="Proteomes" id="UP001383192"/>
    </source>
</evidence>
<evidence type="ECO:0000313" key="1">
    <source>
        <dbReference type="EMBL" id="KAK7053201.1"/>
    </source>
</evidence>
<name>A0AAW0DPW5_9AGAR</name>
<gene>
    <name evidence="1" type="ORF">VNI00_003820</name>
</gene>
<dbReference type="Proteomes" id="UP001383192">
    <property type="component" value="Unassembled WGS sequence"/>
</dbReference>
<dbReference type="EMBL" id="JAYKXP010000010">
    <property type="protein sequence ID" value="KAK7053201.1"/>
    <property type="molecule type" value="Genomic_DNA"/>
</dbReference>
<reference evidence="1 2" key="1">
    <citation type="submission" date="2024-01" db="EMBL/GenBank/DDBJ databases">
        <title>A draft genome for a cacao thread blight-causing isolate of Paramarasmius palmivorus.</title>
        <authorList>
            <person name="Baruah I.K."/>
            <person name="Bukari Y."/>
            <person name="Amoako-Attah I."/>
            <person name="Meinhardt L.W."/>
            <person name="Bailey B.A."/>
            <person name="Cohen S.P."/>
        </authorList>
    </citation>
    <scope>NUCLEOTIDE SEQUENCE [LARGE SCALE GENOMIC DNA]</scope>
    <source>
        <strain evidence="1 2">GH-12</strain>
    </source>
</reference>
<dbReference type="AlphaFoldDB" id="A0AAW0DPW5"/>
<proteinExistence type="predicted"/>
<sequence length="75" mass="8795">MQYAHNVPKLLKGRFELRTQRKNRKEQHWVMGIEEARGILEAAPGMRRLIVNDDEFLGSWVLNKNSVPTYVVEVM</sequence>
<organism evidence="1 2">
    <name type="scientific">Paramarasmius palmivorus</name>
    <dbReference type="NCBI Taxonomy" id="297713"/>
    <lineage>
        <taxon>Eukaryota</taxon>
        <taxon>Fungi</taxon>
        <taxon>Dikarya</taxon>
        <taxon>Basidiomycota</taxon>
        <taxon>Agaricomycotina</taxon>
        <taxon>Agaricomycetes</taxon>
        <taxon>Agaricomycetidae</taxon>
        <taxon>Agaricales</taxon>
        <taxon>Marasmiineae</taxon>
        <taxon>Marasmiaceae</taxon>
        <taxon>Paramarasmius</taxon>
    </lineage>
</organism>